<dbReference type="EMBL" id="VSSQ01010873">
    <property type="protein sequence ID" value="MPM45435.1"/>
    <property type="molecule type" value="Genomic_DNA"/>
</dbReference>
<comment type="caution">
    <text evidence="9">The sequence shown here is derived from an EMBL/GenBank/DDBJ whole genome shotgun (WGS) entry which is preliminary data.</text>
</comment>
<dbReference type="PROSITE" id="PS50928">
    <property type="entry name" value="ABC_TM1"/>
    <property type="match status" value="1"/>
</dbReference>
<evidence type="ECO:0000256" key="2">
    <source>
        <dbReference type="ARBA" id="ARBA00022448"/>
    </source>
</evidence>
<evidence type="ECO:0000256" key="4">
    <source>
        <dbReference type="ARBA" id="ARBA00022692"/>
    </source>
</evidence>
<feature type="transmembrane region" description="Helical" evidence="7">
    <location>
        <begin position="111"/>
        <end position="132"/>
    </location>
</feature>
<feature type="transmembrane region" description="Helical" evidence="7">
    <location>
        <begin position="144"/>
        <end position="163"/>
    </location>
</feature>
<name>A0A644ZWX6_9ZZZZ</name>
<evidence type="ECO:0000313" key="9">
    <source>
        <dbReference type="EMBL" id="MPM45435.1"/>
    </source>
</evidence>
<dbReference type="Gene3D" id="1.10.3720.10">
    <property type="entry name" value="MetI-like"/>
    <property type="match status" value="1"/>
</dbReference>
<feature type="transmembrane region" description="Helical" evidence="7">
    <location>
        <begin position="216"/>
        <end position="239"/>
    </location>
</feature>
<keyword evidence="4 7" id="KW-0812">Transmembrane</keyword>
<keyword evidence="6 7" id="KW-0472">Membrane</keyword>
<dbReference type="GO" id="GO:0005886">
    <property type="term" value="C:plasma membrane"/>
    <property type="evidence" value="ECO:0007669"/>
    <property type="project" value="UniProtKB-SubCell"/>
</dbReference>
<dbReference type="AlphaFoldDB" id="A0A644ZWX6"/>
<feature type="transmembrane region" description="Helical" evidence="7">
    <location>
        <begin position="246"/>
        <end position="267"/>
    </location>
</feature>
<dbReference type="InterPro" id="IPR035906">
    <property type="entry name" value="MetI-like_sf"/>
</dbReference>
<feature type="transmembrane region" description="Helical" evidence="7">
    <location>
        <begin position="189"/>
        <end position="210"/>
    </location>
</feature>
<dbReference type="GO" id="GO:0055085">
    <property type="term" value="P:transmembrane transport"/>
    <property type="evidence" value="ECO:0007669"/>
    <property type="project" value="InterPro"/>
</dbReference>
<evidence type="ECO:0000256" key="5">
    <source>
        <dbReference type="ARBA" id="ARBA00022989"/>
    </source>
</evidence>
<evidence type="ECO:0000256" key="3">
    <source>
        <dbReference type="ARBA" id="ARBA00022475"/>
    </source>
</evidence>
<dbReference type="CDD" id="cd06261">
    <property type="entry name" value="TM_PBP2"/>
    <property type="match status" value="1"/>
</dbReference>
<feature type="transmembrane region" description="Helical" evidence="7">
    <location>
        <begin position="81"/>
        <end position="102"/>
    </location>
</feature>
<sequence>MLRRKPIYSILLYGAVICLVMYLIAPFLWLIIMSFSAANDLTQKPLRWIPSRIDISSYKDLLTMGINSRGELFVNALRNSLTTAFSAVLISLFATVPAAWVLSRYPGKKSWVLTVAIFTFMLPPVAYALPLYRMLTRLGWLNNSLSLALVYCTIVLPFCVWLIKENIDSIPYELEESAILDGAGVAKRILLVVMPLLLPALGTVALLAMIMAWDEYFYALLFTSSKEAITLPVVIANLASGRQSNYNLIAAGGVIASTPPVLIGILFQRALIRGLVQGGVKE</sequence>
<comment type="subcellular location">
    <subcellularLocation>
        <location evidence="1">Cell membrane</location>
        <topology evidence="1">Multi-pass membrane protein</topology>
    </subcellularLocation>
</comment>
<protein>
    <submittedName>
        <fullName evidence="9">Trehalose transport system permease protein SugB</fullName>
    </submittedName>
</protein>
<evidence type="ECO:0000256" key="1">
    <source>
        <dbReference type="ARBA" id="ARBA00004651"/>
    </source>
</evidence>
<evidence type="ECO:0000256" key="7">
    <source>
        <dbReference type="SAM" id="Phobius"/>
    </source>
</evidence>
<dbReference type="PANTHER" id="PTHR32243:SF18">
    <property type="entry name" value="INNER MEMBRANE ABC TRANSPORTER PERMEASE PROTEIN YCJP"/>
    <property type="match status" value="1"/>
</dbReference>
<dbReference type="InterPro" id="IPR050901">
    <property type="entry name" value="BP-dep_ABC_trans_perm"/>
</dbReference>
<reference evidence="9" key="1">
    <citation type="submission" date="2019-08" db="EMBL/GenBank/DDBJ databases">
        <authorList>
            <person name="Kucharzyk K."/>
            <person name="Murdoch R.W."/>
            <person name="Higgins S."/>
            <person name="Loffler F."/>
        </authorList>
    </citation>
    <scope>NUCLEOTIDE SEQUENCE</scope>
</reference>
<dbReference type="InterPro" id="IPR000515">
    <property type="entry name" value="MetI-like"/>
</dbReference>
<dbReference type="SUPFAM" id="SSF161098">
    <property type="entry name" value="MetI-like"/>
    <property type="match status" value="1"/>
</dbReference>
<keyword evidence="2" id="KW-0813">Transport</keyword>
<dbReference type="Pfam" id="PF00528">
    <property type="entry name" value="BPD_transp_1"/>
    <property type="match status" value="1"/>
</dbReference>
<feature type="domain" description="ABC transmembrane type-1" evidence="8">
    <location>
        <begin position="77"/>
        <end position="267"/>
    </location>
</feature>
<keyword evidence="5 7" id="KW-1133">Transmembrane helix</keyword>
<evidence type="ECO:0000259" key="8">
    <source>
        <dbReference type="PROSITE" id="PS50928"/>
    </source>
</evidence>
<evidence type="ECO:0000256" key="6">
    <source>
        <dbReference type="ARBA" id="ARBA00023136"/>
    </source>
</evidence>
<feature type="transmembrane region" description="Helical" evidence="7">
    <location>
        <begin position="7"/>
        <end position="32"/>
    </location>
</feature>
<organism evidence="9">
    <name type="scientific">bioreactor metagenome</name>
    <dbReference type="NCBI Taxonomy" id="1076179"/>
    <lineage>
        <taxon>unclassified sequences</taxon>
        <taxon>metagenomes</taxon>
        <taxon>ecological metagenomes</taxon>
    </lineage>
</organism>
<proteinExistence type="predicted"/>
<dbReference type="PANTHER" id="PTHR32243">
    <property type="entry name" value="MALTOSE TRANSPORT SYSTEM PERMEASE-RELATED"/>
    <property type="match status" value="1"/>
</dbReference>
<accession>A0A644ZWX6</accession>
<keyword evidence="3" id="KW-1003">Cell membrane</keyword>
<gene>
    <name evidence="9" type="primary">sugB_11</name>
    <name evidence="9" type="ORF">SDC9_92122</name>
</gene>